<dbReference type="AlphaFoldDB" id="A0AAD1XN51"/>
<proteinExistence type="predicted"/>
<feature type="compositionally biased region" description="Gly residues" evidence="2">
    <location>
        <begin position="1"/>
        <end position="11"/>
    </location>
</feature>
<dbReference type="InterPro" id="IPR002775">
    <property type="entry name" value="DNA/RNA-bd_Alba-like"/>
</dbReference>
<feature type="domain" description="DNA/RNA-binding protein Alba-like" evidence="3">
    <location>
        <begin position="27"/>
        <end position="87"/>
    </location>
</feature>
<dbReference type="InterPro" id="IPR036882">
    <property type="entry name" value="Alba-like_dom_sf"/>
</dbReference>
<evidence type="ECO:0000313" key="4">
    <source>
        <dbReference type="EMBL" id="CAI2375986.1"/>
    </source>
</evidence>
<dbReference type="GO" id="GO:0003723">
    <property type="term" value="F:RNA binding"/>
    <property type="evidence" value="ECO:0007669"/>
    <property type="project" value="UniProtKB-KW"/>
</dbReference>
<dbReference type="Proteomes" id="UP001295684">
    <property type="component" value="Unassembled WGS sequence"/>
</dbReference>
<dbReference type="Pfam" id="PF01918">
    <property type="entry name" value="Alba"/>
    <property type="match status" value="1"/>
</dbReference>
<evidence type="ECO:0000256" key="2">
    <source>
        <dbReference type="SAM" id="MobiDB-lite"/>
    </source>
</evidence>
<dbReference type="Gene3D" id="3.30.110.20">
    <property type="entry name" value="Alba-like domain"/>
    <property type="match status" value="1"/>
</dbReference>
<dbReference type="PANTHER" id="PTHR31947:SF36">
    <property type="entry name" value="DNA_RNA-BINDING PROTEIN ALBA-LIKE DOMAIN-CONTAINING PROTEIN"/>
    <property type="match status" value="1"/>
</dbReference>
<evidence type="ECO:0000259" key="3">
    <source>
        <dbReference type="Pfam" id="PF01918"/>
    </source>
</evidence>
<evidence type="ECO:0000256" key="1">
    <source>
        <dbReference type="ARBA" id="ARBA00022884"/>
    </source>
</evidence>
<dbReference type="PANTHER" id="PTHR31947">
    <property type="entry name" value="DNA/RNA-BINDING PROTEIN ALBA 3"/>
    <property type="match status" value="1"/>
</dbReference>
<dbReference type="GO" id="GO:0005634">
    <property type="term" value="C:nucleus"/>
    <property type="evidence" value="ECO:0007669"/>
    <property type="project" value="TreeGrafter"/>
</dbReference>
<dbReference type="EMBL" id="CAMPGE010017512">
    <property type="protein sequence ID" value="CAI2375986.1"/>
    <property type="molecule type" value="Genomic_DNA"/>
</dbReference>
<organism evidence="4 5">
    <name type="scientific">Euplotes crassus</name>
    <dbReference type="NCBI Taxonomy" id="5936"/>
    <lineage>
        <taxon>Eukaryota</taxon>
        <taxon>Sar</taxon>
        <taxon>Alveolata</taxon>
        <taxon>Ciliophora</taxon>
        <taxon>Intramacronucleata</taxon>
        <taxon>Spirotrichea</taxon>
        <taxon>Hypotrichia</taxon>
        <taxon>Euplotida</taxon>
        <taxon>Euplotidae</taxon>
        <taxon>Moneuplotes</taxon>
    </lineage>
</organism>
<sequence length="140" mass="16058">MDTTGTKGGYTGEKAEPREEQTVGPRIVNVSASRNFSFFVYQAKKFFKVAEENPVVEMHAIGSAISIAVQAADSLVKHNYAKYTEIRTDQVEVERENEVKLNKAKLFITLERAEGFEAAYEEFEKKREEHQAHRDQEFHE</sequence>
<reference evidence="4" key="1">
    <citation type="submission" date="2023-07" db="EMBL/GenBank/DDBJ databases">
        <authorList>
            <consortium name="AG Swart"/>
            <person name="Singh M."/>
            <person name="Singh A."/>
            <person name="Seah K."/>
            <person name="Emmerich C."/>
        </authorList>
    </citation>
    <scope>NUCLEOTIDE SEQUENCE</scope>
    <source>
        <strain evidence="4">DP1</strain>
    </source>
</reference>
<protein>
    <recommendedName>
        <fullName evidence="3">DNA/RNA-binding protein Alba-like domain-containing protein</fullName>
    </recommendedName>
</protein>
<dbReference type="SUPFAM" id="SSF82704">
    <property type="entry name" value="AlbA-like"/>
    <property type="match status" value="1"/>
</dbReference>
<dbReference type="InterPro" id="IPR014560">
    <property type="entry name" value="UCP030333_Alba"/>
</dbReference>
<name>A0AAD1XN51_EUPCR</name>
<keyword evidence="1" id="KW-0694">RNA-binding</keyword>
<keyword evidence="5" id="KW-1185">Reference proteome</keyword>
<comment type="caution">
    <text evidence="4">The sequence shown here is derived from an EMBL/GenBank/DDBJ whole genome shotgun (WGS) entry which is preliminary data.</text>
</comment>
<feature type="region of interest" description="Disordered" evidence="2">
    <location>
        <begin position="1"/>
        <end position="22"/>
    </location>
</feature>
<gene>
    <name evidence="4" type="ORF">ECRASSUSDP1_LOCUS17354</name>
</gene>
<accession>A0AAD1XN51</accession>
<evidence type="ECO:0000313" key="5">
    <source>
        <dbReference type="Proteomes" id="UP001295684"/>
    </source>
</evidence>